<feature type="compositionally biased region" description="Low complexity" evidence="1">
    <location>
        <begin position="531"/>
        <end position="540"/>
    </location>
</feature>
<gene>
    <name evidence="2" type="ORF">BS47DRAFT_1401628</name>
</gene>
<organism evidence="2 3">
    <name type="scientific">Hydnum rufescens UP504</name>
    <dbReference type="NCBI Taxonomy" id="1448309"/>
    <lineage>
        <taxon>Eukaryota</taxon>
        <taxon>Fungi</taxon>
        <taxon>Dikarya</taxon>
        <taxon>Basidiomycota</taxon>
        <taxon>Agaricomycotina</taxon>
        <taxon>Agaricomycetes</taxon>
        <taxon>Cantharellales</taxon>
        <taxon>Hydnaceae</taxon>
        <taxon>Hydnum</taxon>
    </lineage>
</organism>
<accession>A0A9P6DML5</accession>
<feature type="compositionally biased region" description="Low complexity" evidence="1">
    <location>
        <begin position="625"/>
        <end position="643"/>
    </location>
</feature>
<keyword evidence="3" id="KW-1185">Reference proteome</keyword>
<dbReference type="EMBL" id="MU129248">
    <property type="protein sequence ID" value="KAF9504233.1"/>
    <property type="molecule type" value="Genomic_DNA"/>
</dbReference>
<dbReference type="AlphaFoldDB" id="A0A9P6DML5"/>
<feature type="compositionally biased region" description="Pro residues" evidence="1">
    <location>
        <begin position="563"/>
        <end position="601"/>
    </location>
</feature>
<dbReference type="OrthoDB" id="2320141at2759"/>
<comment type="caution">
    <text evidence="2">The sequence shown here is derived from an EMBL/GenBank/DDBJ whole genome shotgun (WGS) entry which is preliminary data.</text>
</comment>
<feature type="region of interest" description="Disordered" evidence="1">
    <location>
        <begin position="694"/>
        <end position="727"/>
    </location>
</feature>
<evidence type="ECO:0000313" key="3">
    <source>
        <dbReference type="Proteomes" id="UP000886523"/>
    </source>
</evidence>
<evidence type="ECO:0000256" key="1">
    <source>
        <dbReference type="SAM" id="MobiDB-lite"/>
    </source>
</evidence>
<feature type="compositionally biased region" description="Polar residues" evidence="1">
    <location>
        <begin position="51"/>
        <end position="71"/>
    </location>
</feature>
<feature type="region of interest" description="Disordered" evidence="1">
    <location>
        <begin position="506"/>
        <end position="651"/>
    </location>
</feature>
<feature type="compositionally biased region" description="Pro residues" evidence="1">
    <location>
        <begin position="511"/>
        <end position="530"/>
    </location>
</feature>
<dbReference type="Proteomes" id="UP000886523">
    <property type="component" value="Unassembled WGS sequence"/>
</dbReference>
<reference evidence="2" key="1">
    <citation type="journal article" date="2020" name="Nat. Commun.">
        <title>Large-scale genome sequencing of mycorrhizal fungi provides insights into the early evolution of symbiotic traits.</title>
        <authorList>
            <person name="Miyauchi S."/>
            <person name="Kiss E."/>
            <person name="Kuo A."/>
            <person name="Drula E."/>
            <person name="Kohler A."/>
            <person name="Sanchez-Garcia M."/>
            <person name="Morin E."/>
            <person name="Andreopoulos B."/>
            <person name="Barry K.W."/>
            <person name="Bonito G."/>
            <person name="Buee M."/>
            <person name="Carver A."/>
            <person name="Chen C."/>
            <person name="Cichocki N."/>
            <person name="Clum A."/>
            <person name="Culley D."/>
            <person name="Crous P.W."/>
            <person name="Fauchery L."/>
            <person name="Girlanda M."/>
            <person name="Hayes R.D."/>
            <person name="Keri Z."/>
            <person name="LaButti K."/>
            <person name="Lipzen A."/>
            <person name="Lombard V."/>
            <person name="Magnuson J."/>
            <person name="Maillard F."/>
            <person name="Murat C."/>
            <person name="Nolan M."/>
            <person name="Ohm R.A."/>
            <person name="Pangilinan J."/>
            <person name="Pereira M.F."/>
            <person name="Perotto S."/>
            <person name="Peter M."/>
            <person name="Pfister S."/>
            <person name="Riley R."/>
            <person name="Sitrit Y."/>
            <person name="Stielow J.B."/>
            <person name="Szollosi G."/>
            <person name="Zifcakova L."/>
            <person name="Stursova M."/>
            <person name="Spatafora J.W."/>
            <person name="Tedersoo L."/>
            <person name="Vaario L.M."/>
            <person name="Yamada A."/>
            <person name="Yan M."/>
            <person name="Wang P."/>
            <person name="Xu J."/>
            <person name="Bruns T."/>
            <person name="Baldrian P."/>
            <person name="Vilgalys R."/>
            <person name="Dunand C."/>
            <person name="Henrissat B."/>
            <person name="Grigoriev I.V."/>
            <person name="Hibbett D."/>
            <person name="Nagy L.G."/>
            <person name="Martin F.M."/>
        </authorList>
    </citation>
    <scope>NUCLEOTIDE SEQUENCE</scope>
    <source>
        <strain evidence="2">UP504</strain>
    </source>
</reference>
<feature type="compositionally biased region" description="Basic residues" evidence="1">
    <location>
        <begin position="455"/>
        <end position="467"/>
    </location>
</feature>
<sequence>MEPMSISGAHAQPSTLAANRSKLSQLSGPDIVPCQHSQDGVPDSEPASDLALQSGQSCTSNQEYSGSSPMTWSKDGDAEAAPVETAWSDLFDNREKLKMPTLLDANAPYHAFITRTESDPPSYTPAMNVQNNGVKTILPYYQSLYTKFFSSCHRALEHWSSVARYFKLQDIPLPPMKPASLGSLTTAEGAVYRLPLTPADRQAVDDLVRMGTPVFGVMEYPHHDHRDIVPDHCPNSPEAAAAAAGEYFAAMKKWEDQNINVAEHIVHIEVPLAHVQHLNNWFIRLHLGYPGESDRNDRPLCEAAWRILTPGKICKTDVVALRDFLGCGPWPAGQAYKVPKFYYKYEFGESIKIYVNEDEGPMASSSKAVVDNMDDHGFNIYNDIMGNPYDEDNEYWENEGEYDLNPTPHLDAKQEAEAKALVLAAESGDGAAKSRIIETAIMMLWRSSDGTSNVQRKRARKLAKEKRRAKETEEVDSRMRVLEEAKRLEAERLKQQAEEHMHLFQDEHPPTSAPAPSSPAPASVPNPARPRSPTSSPASPEYSPTIPANDATPPSPLHASSPPRAPSPRAPSPRAPSPRAPSPRAPSPRAPSPRAPSPRAPSPRRRSLSPRLSRSPWVPSPHHSPSPRRVQSPHHTQSPSRHVSPPRRVPLPCRSVSLQPCSVSSSLATFSSLGTFSLPGAFSPGAFSLPGAFSSPEYPPAGPSQLPCRDRTLQLSSGPLPDQEDLTSLPRSEAAPLLSHLGPVSTSLPQSSVVPTSSVAPGVSDVSTPWPPPECMRLAQWYAVDVEGVDAQEEPLAWVNQNSHLGVLAARKVKPIRKKGAIYHMYLLFKDMAKQDSCWSVLVSLLSGKTLLPFLYTDTLVNCFGVCEVRYMQEVYINAVSTAEVQELLAVGPRPYTMPSDAIREMLNYIWYPALLDPRPPPPKHERTCAMISVEFDTE</sequence>
<feature type="region of interest" description="Disordered" evidence="1">
    <location>
        <begin position="1"/>
        <end position="79"/>
    </location>
</feature>
<feature type="compositionally biased region" description="Polar residues" evidence="1">
    <location>
        <begin position="12"/>
        <end position="27"/>
    </location>
</feature>
<evidence type="ECO:0000313" key="2">
    <source>
        <dbReference type="EMBL" id="KAF9504233.1"/>
    </source>
</evidence>
<protein>
    <submittedName>
        <fullName evidence="2">Uncharacterized protein</fullName>
    </submittedName>
</protein>
<proteinExistence type="predicted"/>
<feature type="region of interest" description="Disordered" evidence="1">
    <location>
        <begin position="449"/>
        <end position="476"/>
    </location>
</feature>
<name>A0A9P6DML5_9AGAM</name>